<dbReference type="RefSeq" id="WP_119840199.1">
    <property type="nucleotide sequence ID" value="NZ_CP060436.1"/>
</dbReference>
<protein>
    <submittedName>
        <fullName evidence="1">Haloalkane dehalogenase</fullName>
        <ecNumber evidence="1">3.8.1.5</ecNumber>
    </submittedName>
</protein>
<dbReference type="KEGG" id="palw:PSAL_010440"/>
<dbReference type="SUPFAM" id="SSF53474">
    <property type="entry name" value="alpha/beta-Hydrolases"/>
    <property type="match status" value="1"/>
</dbReference>
<name>A0A418SES8_9RHOB</name>
<evidence type="ECO:0000313" key="1">
    <source>
        <dbReference type="EMBL" id="QPM89817.1"/>
    </source>
</evidence>
<dbReference type="Proteomes" id="UP000283786">
    <property type="component" value="Chromosome"/>
</dbReference>
<dbReference type="EC" id="3.8.1.5" evidence="1"/>
<dbReference type="InterPro" id="IPR000073">
    <property type="entry name" value="AB_hydrolase_1"/>
</dbReference>
<dbReference type="GO" id="GO:0018786">
    <property type="term" value="F:haloalkane dehalogenase activity"/>
    <property type="evidence" value="ECO:0007669"/>
    <property type="project" value="UniProtKB-EC"/>
</dbReference>
<dbReference type="AlphaFoldDB" id="A0A418SES8"/>
<dbReference type="InterPro" id="IPR029058">
    <property type="entry name" value="AB_hydrolase_fold"/>
</dbReference>
<proteinExistence type="predicted"/>
<dbReference type="InterPro" id="IPR050266">
    <property type="entry name" value="AB_hydrolase_sf"/>
</dbReference>
<dbReference type="PRINTS" id="PR00111">
    <property type="entry name" value="ABHYDROLASE"/>
</dbReference>
<dbReference type="Gene3D" id="3.40.50.1820">
    <property type="entry name" value="alpha/beta hydrolase"/>
    <property type="match status" value="1"/>
</dbReference>
<keyword evidence="2" id="KW-1185">Reference proteome</keyword>
<dbReference type="EMBL" id="CP060436">
    <property type="protein sequence ID" value="QPM89817.1"/>
    <property type="molecule type" value="Genomic_DNA"/>
</dbReference>
<sequence>MNSQTAHVNGIEMRWEETGSGDPIILVHGIPTCPSLWRDVMPLIKGHRVIAWEMPGYGASIPQGEGRDISLAKQADYLLEWMKSQKIERAILAGHDLGGGVVQIAAVRQPQMVSGLFLTNAVCYDSWPVPLVSAVAKAGSVLKHAPDGSLHGLLKMIFSKGHETDAAAQASLDTHAPHYDENGGAEAFVRQAQSLNVEDTTSISDQLPSLDIPSRVVWGTADEFQELKYGERLAADLRAPLKRIEGGKHFTPEDHPEVIAAEINALGQDVKAASVAVG</sequence>
<organism evidence="1 2">
    <name type="scientific">Pseudooceanicola algae</name>
    <dbReference type="NCBI Taxonomy" id="1537215"/>
    <lineage>
        <taxon>Bacteria</taxon>
        <taxon>Pseudomonadati</taxon>
        <taxon>Pseudomonadota</taxon>
        <taxon>Alphaproteobacteria</taxon>
        <taxon>Rhodobacterales</taxon>
        <taxon>Paracoccaceae</taxon>
        <taxon>Pseudooceanicola</taxon>
    </lineage>
</organism>
<dbReference type="Pfam" id="PF12697">
    <property type="entry name" value="Abhydrolase_6"/>
    <property type="match status" value="1"/>
</dbReference>
<gene>
    <name evidence="1" type="primary">dhaA</name>
    <name evidence="1" type="ORF">PSAL_010440</name>
</gene>
<dbReference type="PANTHER" id="PTHR43798">
    <property type="entry name" value="MONOACYLGLYCEROL LIPASE"/>
    <property type="match status" value="1"/>
</dbReference>
<evidence type="ECO:0000313" key="2">
    <source>
        <dbReference type="Proteomes" id="UP000283786"/>
    </source>
</evidence>
<accession>A0A418SES8</accession>
<keyword evidence="1" id="KW-0378">Hydrolase</keyword>
<dbReference type="OrthoDB" id="9804723at2"/>
<reference evidence="1 2" key="1">
    <citation type="submission" date="2020-08" db="EMBL/GenBank/DDBJ databases">
        <title>Genome sequence of Rhodobacteraceae bacterium Lw-13e.</title>
        <authorList>
            <person name="Poehlein A."/>
            <person name="Wolter L."/>
            <person name="Daniel R."/>
            <person name="Brinkhoff T."/>
        </authorList>
    </citation>
    <scope>NUCLEOTIDE SEQUENCE [LARGE SCALE GENOMIC DNA]</scope>
    <source>
        <strain evidence="1 2">Lw-13e</strain>
    </source>
</reference>